<name>A0ABU8TYN0_9ACTN</name>
<organism evidence="1 2">
    <name type="scientific">Streptomyces caledonius</name>
    <dbReference type="NCBI Taxonomy" id="3134107"/>
    <lineage>
        <taxon>Bacteria</taxon>
        <taxon>Bacillati</taxon>
        <taxon>Actinomycetota</taxon>
        <taxon>Actinomycetes</taxon>
        <taxon>Kitasatosporales</taxon>
        <taxon>Streptomycetaceae</taxon>
        <taxon>Streptomyces</taxon>
    </lineage>
</organism>
<accession>A0ABU8TYN0</accession>
<evidence type="ECO:0000313" key="2">
    <source>
        <dbReference type="Proteomes" id="UP001382904"/>
    </source>
</evidence>
<sequence length="57" mass="6423">MRRTFRRCGYVKEAHYRDGWPAADGAVHDAVGYAILRRDWLAGTTTAPDWNDGDGRA</sequence>
<dbReference type="Gene3D" id="3.40.630.30">
    <property type="match status" value="1"/>
</dbReference>
<comment type="caution">
    <text evidence="1">The sequence shown here is derived from an EMBL/GenBank/DDBJ whole genome shotgun (WGS) entry which is preliminary data.</text>
</comment>
<keyword evidence="2" id="KW-1185">Reference proteome</keyword>
<protein>
    <recommendedName>
        <fullName evidence="3">Acetyltransferase</fullName>
    </recommendedName>
</protein>
<reference evidence="1 2" key="1">
    <citation type="submission" date="2024-03" db="EMBL/GenBank/DDBJ databases">
        <title>Novel Streptomyces species of biotechnological and ecological value are a feature of Machair soil.</title>
        <authorList>
            <person name="Prole J.R."/>
            <person name="Goodfellow M."/>
            <person name="Allenby N."/>
            <person name="Ward A.C."/>
        </authorList>
    </citation>
    <scope>NUCLEOTIDE SEQUENCE [LARGE SCALE GENOMIC DNA]</scope>
    <source>
        <strain evidence="1 2">MS1.HAVA.3</strain>
    </source>
</reference>
<dbReference type="EMBL" id="JBBKAM010000002">
    <property type="protein sequence ID" value="MEJ8640535.1"/>
    <property type="molecule type" value="Genomic_DNA"/>
</dbReference>
<dbReference type="Proteomes" id="UP001382904">
    <property type="component" value="Unassembled WGS sequence"/>
</dbReference>
<evidence type="ECO:0008006" key="3">
    <source>
        <dbReference type="Google" id="ProtNLM"/>
    </source>
</evidence>
<evidence type="ECO:0000313" key="1">
    <source>
        <dbReference type="EMBL" id="MEJ8640535.1"/>
    </source>
</evidence>
<proteinExistence type="predicted"/>
<gene>
    <name evidence="1" type="ORF">WKI68_02005</name>
</gene>